<evidence type="ECO:0000256" key="1">
    <source>
        <dbReference type="SAM" id="MobiDB-lite"/>
    </source>
</evidence>
<protein>
    <submittedName>
        <fullName evidence="3">Uncharacterized protein</fullName>
    </submittedName>
</protein>
<sequence>MGPLHSNYSNNPSWRQPQSAPTPPIPPQTPAPAPQSNNDAILTNNALLGQLIDLLQKTNIAPQPTPTPPAALQPSGIARARLYCGYHCMLGHSTEQCVKLQETQWKILKTTFPPLAQQIGLRDSFANSHQRKACSSRGTTRRDP</sequence>
<keyword evidence="2" id="KW-1185">Reference proteome</keyword>
<dbReference type="WBParaSite" id="nRc.2.0.1.t10466-RA">
    <property type="protein sequence ID" value="nRc.2.0.1.t10466-RA"/>
    <property type="gene ID" value="nRc.2.0.1.g10466"/>
</dbReference>
<evidence type="ECO:0000313" key="3">
    <source>
        <dbReference type="WBParaSite" id="nRc.2.0.1.t10466-RA"/>
    </source>
</evidence>
<feature type="compositionally biased region" description="Pro residues" evidence="1">
    <location>
        <begin position="20"/>
        <end position="33"/>
    </location>
</feature>
<dbReference type="AlphaFoldDB" id="A0A915IB27"/>
<name>A0A915IB27_ROMCU</name>
<proteinExistence type="predicted"/>
<feature type="compositionally biased region" description="Polar residues" evidence="1">
    <location>
        <begin position="1"/>
        <end position="15"/>
    </location>
</feature>
<organism evidence="2 3">
    <name type="scientific">Romanomermis culicivorax</name>
    <name type="common">Nematode worm</name>
    <dbReference type="NCBI Taxonomy" id="13658"/>
    <lineage>
        <taxon>Eukaryota</taxon>
        <taxon>Metazoa</taxon>
        <taxon>Ecdysozoa</taxon>
        <taxon>Nematoda</taxon>
        <taxon>Enoplea</taxon>
        <taxon>Dorylaimia</taxon>
        <taxon>Mermithida</taxon>
        <taxon>Mermithoidea</taxon>
        <taxon>Mermithidae</taxon>
        <taxon>Romanomermis</taxon>
    </lineage>
</organism>
<accession>A0A915IB27</accession>
<feature type="region of interest" description="Disordered" evidence="1">
    <location>
        <begin position="1"/>
        <end position="40"/>
    </location>
</feature>
<reference evidence="3" key="1">
    <citation type="submission" date="2022-11" db="UniProtKB">
        <authorList>
            <consortium name="WormBaseParasite"/>
        </authorList>
    </citation>
    <scope>IDENTIFICATION</scope>
</reference>
<dbReference type="Proteomes" id="UP000887565">
    <property type="component" value="Unplaced"/>
</dbReference>
<evidence type="ECO:0000313" key="2">
    <source>
        <dbReference type="Proteomes" id="UP000887565"/>
    </source>
</evidence>